<dbReference type="GO" id="GO:0030422">
    <property type="term" value="P:siRNA processing"/>
    <property type="evidence" value="ECO:0007669"/>
    <property type="project" value="TreeGrafter"/>
</dbReference>
<dbReference type="InterPro" id="IPR007855">
    <property type="entry name" value="RDRP"/>
</dbReference>
<dbReference type="Proteomes" id="UP001219525">
    <property type="component" value="Unassembled WGS sequence"/>
</dbReference>
<keyword evidence="1" id="KW-0548">Nucleotidyltransferase</keyword>
<keyword evidence="1" id="KW-0808">Transferase</keyword>
<dbReference type="EMBL" id="JARJCW010000021">
    <property type="protein sequence ID" value="KAJ7213532.1"/>
    <property type="molecule type" value="Genomic_DNA"/>
</dbReference>
<proteinExistence type="inferred from homology"/>
<evidence type="ECO:0000256" key="1">
    <source>
        <dbReference type="RuleBase" id="RU363098"/>
    </source>
</evidence>
<evidence type="ECO:0000313" key="4">
    <source>
        <dbReference type="Proteomes" id="UP001219525"/>
    </source>
</evidence>
<dbReference type="GO" id="GO:0031380">
    <property type="term" value="C:nuclear RNA-directed RNA polymerase complex"/>
    <property type="evidence" value="ECO:0007669"/>
    <property type="project" value="TreeGrafter"/>
</dbReference>
<dbReference type="EC" id="2.7.7.48" evidence="1"/>
<dbReference type="Pfam" id="PF05183">
    <property type="entry name" value="RdRP"/>
    <property type="match status" value="1"/>
</dbReference>
<name>A0AAD6VM31_9AGAR</name>
<comment type="caution">
    <text evidence="3">The sequence shown here is derived from an EMBL/GenBank/DDBJ whole genome shotgun (WGS) entry which is preliminary data.</text>
</comment>
<accession>A0AAD6VM31</accession>
<dbReference type="PANTHER" id="PTHR23079:SF55">
    <property type="entry name" value="RNA-DIRECTED RNA POLYMERASE"/>
    <property type="match status" value="1"/>
</dbReference>
<evidence type="ECO:0000313" key="3">
    <source>
        <dbReference type="EMBL" id="KAJ7213532.1"/>
    </source>
</evidence>
<keyword evidence="4" id="KW-1185">Reference proteome</keyword>
<gene>
    <name evidence="3" type="ORF">GGX14DRAFT_445378</name>
</gene>
<keyword evidence="1" id="KW-0694">RNA-binding</keyword>
<dbReference type="InterPro" id="IPR057596">
    <property type="entry name" value="RDRP_core"/>
</dbReference>
<keyword evidence="1" id="KW-0696">RNA-directed RNA polymerase</keyword>
<evidence type="ECO:0000259" key="2">
    <source>
        <dbReference type="Pfam" id="PF05183"/>
    </source>
</evidence>
<dbReference type="GO" id="GO:0003723">
    <property type="term" value="F:RNA binding"/>
    <property type="evidence" value="ECO:0007669"/>
    <property type="project" value="UniProtKB-KW"/>
</dbReference>
<comment type="similarity">
    <text evidence="1">Belongs to the RdRP family.</text>
</comment>
<feature type="domain" description="RDRP core" evidence="2">
    <location>
        <begin position="171"/>
        <end position="826"/>
    </location>
</feature>
<comment type="catalytic activity">
    <reaction evidence="1">
        <text>RNA(n) + a ribonucleoside 5'-triphosphate = RNA(n+1) + diphosphate</text>
        <dbReference type="Rhea" id="RHEA:21248"/>
        <dbReference type="Rhea" id="RHEA-COMP:14527"/>
        <dbReference type="Rhea" id="RHEA-COMP:17342"/>
        <dbReference type="ChEBI" id="CHEBI:33019"/>
        <dbReference type="ChEBI" id="CHEBI:61557"/>
        <dbReference type="ChEBI" id="CHEBI:140395"/>
        <dbReference type="EC" id="2.7.7.48"/>
    </reaction>
</comment>
<dbReference type="GO" id="GO:0003968">
    <property type="term" value="F:RNA-directed RNA polymerase activity"/>
    <property type="evidence" value="ECO:0007669"/>
    <property type="project" value="UniProtKB-KW"/>
</dbReference>
<protein>
    <recommendedName>
        <fullName evidence="1">RNA-dependent RNA polymerase</fullName>
        <ecNumber evidence="1">2.7.7.48</ecNumber>
    </recommendedName>
</protein>
<dbReference type="AlphaFoldDB" id="A0AAD6VM31"/>
<organism evidence="3 4">
    <name type="scientific">Mycena pura</name>
    <dbReference type="NCBI Taxonomy" id="153505"/>
    <lineage>
        <taxon>Eukaryota</taxon>
        <taxon>Fungi</taxon>
        <taxon>Dikarya</taxon>
        <taxon>Basidiomycota</taxon>
        <taxon>Agaricomycotina</taxon>
        <taxon>Agaricomycetes</taxon>
        <taxon>Agaricomycetidae</taxon>
        <taxon>Agaricales</taxon>
        <taxon>Marasmiineae</taxon>
        <taxon>Mycenaceae</taxon>
        <taxon>Mycena</taxon>
    </lineage>
</organism>
<reference evidence="3" key="1">
    <citation type="submission" date="2023-03" db="EMBL/GenBank/DDBJ databases">
        <title>Massive genome expansion in bonnet fungi (Mycena s.s.) driven by repeated elements and novel gene families across ecological guilds.</title>
        <authorList>
            <consortium name="Lawrence Berkeley National Laboratory"/>
            <person name="Harder C.B."/>
            <person name="Miyauchi S."/>
            <person name="Viragh M."/>
            <person name="Kuo A."/>
            <person name="Thoen E."/>
            <person name="Andreopoulos B."/>
            <person name="Lu D."/>
            <person name="Skrede I."/>
            <person name="Drula E."/>
            <person name="Henrissat B."/>
            <person name="Morin E."/>
            <person name="Kohler A."/>
            <person name="Barry K."/>
            <person name="LaButti K."/>
            <person name="Morin E."/>
            <person name="Salamov A."/>
            <person name="Lipzen A."/>
            <person name="Mereny Z."/>
            <person name="Hegedus B."/>
            <person name="Baldrian P."/>
            <person name="Stursova M."/>
            <person name="Weitz H."/>
            <person name="Taylor A."/>
            <person name="Grigoriev I.V."/>
            <person name="Nagy L.G."/>
            <person name="Martin F."/>
            <person name="Kauserud H."/>
        </authorList>
    </citation>
    <scope>NUCLEOTIDE SEQUENCE</scope>
    <source>
        <strain evidence="3">9144</strain>
    </source>
</reference>
<dbReference type="PANTHER" id="PTHR23079">
    <property type="entry name" value="RNA-DEPENDENT RNA POLYMERASE"/>
    <property type="match status" value="1"/>
</dbReference>
<sequence length="1036" mass="115226">MGEMSNHNSSTMYDSDEDLWSSFEDAEAAPDAFVAHPFQAGFRNASDQEIFAHVSLSTGVRWEIARLVSKHRGLTELSVDTLKELKGSSKDTAPKTAEIILREITAQVRDSGPIDAEHQLQSPWADLDLEESAMIDNPNAALGNCPEHLAGYGGTACFSGTLQAGNNKVSTARVLLDRCTLKASCRLWRRFGSSSFLKIRIPNLKTLRSGDEGINLRELFRKPFIIFESVFRSFFAKDGIVFLFKTCETFKNGVVQSNGGSGLTLFEFLDQFNPLQLNSDQAICKWASRFALGLSNSVPGPILDPACVEEINDIISAAQSNMTDGCGLSNVAFNRKLRHDFNLDSTPCAVQVRHGGRKGMLLMAPESHDSVPKIAFRKPSQVKIVYSAEAKAHPANSTVDILRFSHTRTPARISAEVMINLEHNGVPAELFVRMQGAYLAQGVDGLLSWAREPGQDTPECMRELYHAVEKGGGVYAERRLRETAVEARIRGLERFGETTLEEDDDDYGSLGEMLDNDLHQRSTAWWPDYVSGCPSSLAETAMVLLDAGFTPQSSPVLREKLKQIIRTNITYRAGNFNFDVLQSAGAFVVPDLMEVLGEDEIHFKSSRREFLNAGGVETDIIIGDVLVGFPQLPLKAVKHSQLSDVVDVIVCSVKGNRRLLDFLGGGDYDGDKAIVIWDSEIVDCFVNAPDKYSNEPEEIESCFTRDDTTVAKFLAEFVDAPPATKAAELQRYLLGSLRDPSVVGKYSSYHDNAVLTKGYDDHQSVKLAYQFCKILDSAKTGYLLKNETRIADQKTHGHSNGPAWKAQQKARGNYNSGNMMPFLERKVDPNKPSLSRPFIMDVLNAAARTQKDNWLCEVEQLFLPFEKSGQILDQELAQPWKTYTNFADQRKQEGDPKPAMDLSTIEAHVKEMYARHKIEIAGRAPDQSPRNGTSAAGFTNLPIEVRQDTLRALSRDFAAKPTPEQLQTIPDPTLIARLRASYAYLYDYEQNFRGWSRFPWNMALGELCQIKAIALGPHKMVTTTFYESFKLPGARR</sequence>